<accession>A0AAP0ASW8</accession>
<evidence type="ECO:0000313" key="2">
    <source>
        <dbReference type="Proteomes" id="UP001418222"/>
    </source>
</evidence>
<proteinExistence type="predicted"/>
<comment type="caution">
    <text evidence="1">The sequence shown here is derived from an EMBL/GenBank/DDBJ whole genome shotgun (WGS) entry which is preliminary data.</text>
</comment>
<keyword evidence="2" id="KW-1185">Reference proteome</keyword>
<reference evidence="1 2" key="1">
    <citation type="journal article" date="2022" name="Nat. Plants">
        <title>Genomes of leafy and leafless Platanthera orchids illuminate the evolution of mycoheterotrophy.</title>
        <authorList>
            <person name="Li M.H."/>
            <person name="Liu K.W."/>
            <person name="Li Z."/>
            <person name="Lu H.C."/>
            <person name="Ye Q.L."/>
            <person name="Zhang D."/>
            <person name="Wang J.Y."/>
            <person name="Li Y.F."/>
            <person name="Zhong Z.M."/>
            <person name="Liu X."/>
            <person name="Yu X."/>
            <person name="Liu D.K."/>
            <person name="Tu X.D."/>
            <person name="Liu B."/>
            <person name="Hao Y."/>
            <person name="Liao X.Y."/>
            <person name="Jiang Y.T."/>
            <person name="Sun W.H."/>
            <person name="Chen J."/>
            <person name="Chen Y.Q."/>
            <person name="Ai Y."/>
            <person name="Zhai J.W."/>
            <person name="Wu S.S."/>
            <person name="Zhou Z."/>
            <person name="Hsiao Y.Y."/>
            <person name="Wu W.L."/>
            <person name="Chen Y.Y."/>
            <person name="Lin Y.F."/>
            <person name="Hsu J.L."/>
            <person name="Li C.Y."/>
            <person name="Wang Z.W."/>
            <person name="Zhao X."/>
            <person name="Zhong W.Y."/>
            <person name="Ma X.K."/>
            <person name="Ma L."/>
            <person name="Huang J."/>
            <person name="Chen G.Z."/>
            <person name="Huang M.Z."/>
            <person name="Huang L."/>
            <person name="Peng D.H."/>
            <person name="Luo Y.B."/>
            <person name="Zou S.Q."/>
            <person name="Chen S.P."/>
            <person name="Lan S."/>
            <person name="Tsai W.C."/>
            <person name="Van de Peer Y."/>
            <person name="Liu Z.J."/>
        </authorList>
    </citation>
    <scope>NUCLEOTIDE SEQUENCE [LARGE SCALE GENOMIC DNA]</scope>
    <source>
        <strain evidence="1">Lor287</strain>
    </source>
</reference>
<sequence>MKQKRKHEEIKGRQCKLLSQLALGGGGVGGGGAAGVAESSGIHGVSGVRANQLGRILVGCGGVGAAQPDGILGGLGHDLSHVLHLLPRLLQEAAGVLGSMLHFFACPVGHLAPLNLQAFQQIKHIQALRISISWIQKLNILMKRGGIEEGRRGRGGSVVNS</sequence>
<dbReference type="Proteomes" id="UP001418222">
    <property type="component" value="Unassembled WGS sequence"/>
</dbReference>
<dbReference type="EMBL" id="JBBWWQ010000021">
    <property type="protein sequence ID" value="KAK8913916.1"/>
    <property type="molecule type" value="Genomic_DNA"/>
</dbReference>
<dbReference type="AlphaFoldDB" id="A0AAP0ASW8"/>
<organism evidence="1 2">
    <name type="scientific">Platanthera zijinensis</name>
    <dbReference type="NCBI Taxonomy" id="2320716"/>
    <lineage>
        <taxon>Eukaryota</taxon>
        <taxon>Viridiplantae</taxon>
        <taxon>Streptophyta</taxon>
        <taxon>Embryophyta</taxon>
        <taxon>Tracheophyta</taxon>
        <taxon>Spermatophyta</taxon>
        <taxon>Magnoliopsida</taxon>
        <taxon>Liliopsida</taxon>
        <taxon>Asparagales</taxon>
        <taxon>Orchidaceae</taxon>
        <taxon>Orchidoideae</taxon>
        <taxon>Orchideae</taxon>
        <taxon>Orchidinae</taxon>
        <taxon>Platanthera</taxon>
    </lineage>
</organism>
<evidence type="ECO:0000313" key="1">
    <source>
        <dbReference type="EMBL" id="KAK8913916.1"/>
    </source>
</evidence>
<name>A0AAP0ASW8_9ASPA</name>
<gene>
    <name evidence="1" type="ORF">KSP39_PZI024216</name>
</gene>
<protein>
    <submittedName>
        <fullName evidence="1">Uncharacterized protein</fullName>
    </submittedName>
</protein>